<dbReference type="PANTHER" id="PTHR27002:SF510">
    <property type="entry name" value="CYSTEINE-RICH RECEPTOR-KINASE-LIKE PROTEIN"/>
    <property type="match status" value="1"/>
</dbReference>
<dbReference type="Gene3D" id="3.30.200.20">
    <property type="entry name" value="Phosphorylase Kinase, domain 1"/>
    <property type="match status" value="1"/>
</dbReference>
<dbReference type="InterPro" id="IPR011009">
    <property type="entry name" value="Kinase-like_dom_sf"/>
</dbReference>
<evidence type="ECO:0000256" key="10">
    <source>
        <dbReference type="RuleBase" id="RU000304"/>
    </source>
</evidence>
<dbReference type="PROSITE" id="PS00108">
    <property type="entry name" value="PROTEIN_KINASE_ST"/>
    <property type="match status" value="1"/>
</dbReference>
<comment type="similarity">
    <text evidence="10">Belongs to the protein kinase superfamily.</text>
</comment>
<comment type="catalytic activity">
    <reaction evidence="8">
        <text>L-seryl-[protein] + ATP = O-phospho-L-seryl-[protein] + ADP + H(+)</text>
        <dbReference type="Rhea" id="RHEA:17989"/>
        <dbReference type="Rhea" id="RHEA-COMP:9863"/>
        <dbReference type="Rhea" id="RHEA-COMP:11604"/>
        <dbReference type="ChEBI" id="CHEBI:15378"/>
        <dbReference type="ChEBI" id="CHEBI:29999"/>
        <dbReference type="ChEBI" id="CHEBI:30616"/>
        <dbReference type="ChEBI" id="CHEBI:83421"/>
        <dbReference type="ChEBI" id="CHEBI:456216"/>
        <dbReference type="EC" id="2.7.11.1"/>
    </reaction>
</comment>
<evidence type="ECO:0000313" key="12">
    <source>
        <dbReference type="EMBL" id="MCH95363.1"/>
    </source>
</evidence>
<comment type="catalytic activity">
    <reaction evidence="7">
        <text>L-threonyl-[protein] + ATP = O-phospho-L-threonyl-[protein] + ADP + H(+)</text>
        <dbReference type="Rhea" id="RHEA:46608"/>
        <dbReference type="Rhea" id="RHEA-COMP:11060"/>
        <dbReference type="Rhea" id="RHEA-COMP:11605"/>
        <dbReference type="ChEBI" id="CHEBI:15378"/>
        <dbReference type="ChEBI" id="CHEBI:30013"/>
        <dbReference type="ChEBI" id="CHEBI:30616"/>
        <dbReference type="ChEBI" id="CHEBI:61977"/>
        <dbReference type="ChEBI" id="CHEBI:456216"/>
        <dbReference type="EC" id="2.7.11.1"/>
    </reaction>
</comment>
<evidence type="ECO:0000256" key="1">
    <source>
        <dbReference type="ARBA" id="ARBA00012513"/>
    </source>
</evidence>
<dbReference type="FunFam" id="3.30.200.20:FF:000466">
    <property type="entry name" value="Putative LRR receptor-like serine/threonine-protein kinase"/>
    <property type="match status" value="1"/>
</dbReference>
<evidence type="ECO:0000313" key="13">
    <source>
        <dbReference type="Proteomes" id="UP000265520"/>
    </source>
</evidence>
<dbReference type="AlphaFoldDB" id="A0A392N6Z8"/>
<evidence type="ECO:0000256" key="6">
    <source>
        <dbReference type="ARBA" id="ARBA00022840"/>
    </source>
</evidence>
<keyword evidence="13" id="KW-1185">Reference proteome</keyword>
<keyword evidence="2 10" id="KW-0723">Serine/threonine-protein kinase</keyword>
<accession>A0A392N6Z8</accession>
<dbReference type="PROSITE" id="PS50011">
    <property type="entry name" value="PROTEIN_KINASE_DOM"/>
    <property type="match status" value="1"/>
</dbReference>
<evidence type="ECO:0000256" key="3">
    <source>
        <dbReference type="ARBA" id="ARBA00022679"/>
    </source>
</evidence>
<comment type="caution">
    <text evidence="12">The sequence shown here is derived from an EMBL/GenBank/DDBJ whole genome shotgun (WGS) entry which is preliminary data.</text>
</comment>
<evidence type="ECO:0000256" key="5">
    <source>
        <dbReference type="ARBA" id="ARBA00022777"/>
    </source>
</evidence>
<keyword evidence="6 9" id="KW-0067">ATP-binding</keyword>
<dbReference type="Pfam" id="PF00069">
    <property type="entry name" value="Pkinase"/>
    <property type="match status" value="2"/>
</dbReference>
<evidence type="ECO:0000256" key="9">
    <source>
        <dbReference type="PROSITE-ProRule" id="PRU10141"/>
    </source>
</evidence>
<dbReference type="EMBL" id="LXQA010029649">
    <property type="protein sequence ID" value="MCH95363.1"/>
    <property type="molecule type" value="Genomic_DNA"/>
</dbReference>
<reference evidence="12 13" key="1">
    <citation type="journal article" date="2018" name="Front. Plant Sci.">
        <title>Red Clover (Trifolium pratense) and Zigzag Clover (T. medium) - A Picture of Genomic Similarities and Differences.</title>
        <authorList>
            <person name="Dluhosova J."/>
            <person name="Istvanek J."/>
            <person name="Nedelnik J."/>
            <person name="Repkova J."/>
        </authorList>
    </citation>
    <scope>NUCLEOTIDE SEQUENCE [LARGE SCALE GENOMIC DNA]</scope>
    <source>
        <strain evidence="13">cv. 10/8</strain>
        <tissue evidence="12">Leaf</tissue>
    </source>
</reference>
<evidence type="ECO:0000256" key="2">
    <source>
        <dbReference type="ARBA" id="ARBA00022527"/>
    </source>
</evidence>
<dbReference type="EC" id="2.7.11.1" evidence="1"/>
<dbReference type="GO" id="GO:0005886">
    <property type="term" value="C:plasma membrane"/>
    <property type="evidence" value="ECO:0007669"/>
    <property type="project" value="TreeGrafter"/>
</dbReference>
<dbReference type="SUPFAM" id="SSF56112">
    <property type="entry name" value="Protein kinase-like (PK-like)"/>
    <property type="match status" value="1"/>
</dbReference>
<evidence type="ECO:0000256" key="7">
    <source>
        <dbReference type="ARBA" id="ARBA00047899"/>
    </source>
</evidence>
<feature type="domain" description="Protein kinase" evidence="11">
    <location>
        <begin position="35"/>
        <end position="175"/>
    </location>
</feature>
<feature type="binding site" evidence="9">
    <location>
        <position position="63"/>
    </location>
    <ligand>
        <name>ATP</name>
        <dbReference type="ChEBI" id="CHEBI:30616"/>
    </ligand>
</feature>
<proteinExistence type="inferred from homology"/>
<keyword evidence="3" id="KW-0808">Transferase</keyword>
<dbReference type="InterPro" id="IPR000719">
    <property type="entry name" value="Prot_kinase_dom"/>
</dbReference>
<sequence>EVDVEEEEAEAGNELKDGDLLQFDFATIELATSNFSDTNKLGQGGFGSVYKGTLSDGHDIAIKRLAKNSEQGETEFKNEVLLTGKLQHRNLVKLLDPIKCANLNWERRYKIIKDIARGLVYLHEDSRLQIVHRDLKTSNILLDDEMNPKITDFGIAKLFDANQTYGMTKNVVGTV</sequence>
<organism evidence="12 13">
    <name type="scientific">Trifolium medium</name>
    <dbReference type="NCBI Taxonomy" id="97028"/>
    <lineage>
        <taxon>Eukaryota</taxon>
        <taxon>Viridiplantae</taxon>
        <taxon>Streptophyta</taxon>
        <taxon>Embryophyta</taxon>
        <taxon>Tracheophyta</taxon>
        <taxon>Spermatophyta</taxon>
        <taxon>Magnoliopsida</taxon>
        <taxon>eudicotyledons</taxon>
        <taxon>Gunneridae</taxon>
        <taxon>Pentapetalae</taxon>
        <taxon>rosids</taxon>
        <taxon>fabids</taxon>
        <taxon>Fabales</taxon>
        <taxon>Fabaceae</taxon>
        <taxon>Papilionoideae</taxon>
        <taxon>50 kb inversion clade</taxon>
        <taxon>NPAAA clade</taxon>
        <taxon>Hologalegina</taxon>
        <taxon>IRL clade</taxon>
        <taxon>Trifolieae</taxon>
        <taxon>Trifolium</taxon>
    </lineage>
</organism>
<keyword evidence="4 9" id="KW-0547">Nucleotide-binding</keyword>
<dbReference type="Proteomes" id="UP000265520">
    <property type="component" value="Unassembled WGS sequence"/>
</dbReference>
<dbReference type="Gene3D" id="1.10.510.10">
    <property type="entry name" value="Transferase(Phosphotransferase) domain 1"/>
    <property type="match status" value="1"/>
</dbReference>
<dbReference type="GO" id="GO:0004674">
    <property type="term" value="F:protein serine/threonine kinase activity"/>
    <property type="evidence" value="ECO:0007669"/>
    <property type="project" value="UniProtKB-KW"/>
</dbReference>
<name>A0A392N6Z8_9FABA</name>
<evidence type="ECO:0000259" key="11">
    <source>
        <dbReference type="PROSITE" id="PS50011"/>
    </source>
</evidence>
<protein>
    <recommendedName>
        <fullName evidence="1">non-specific serine/threonine protein kinase</fullName>
        <ecNumber evidence="1">2.7.11.1</ecNumber>
    </recommendedName>
</protein>
<evidence type="ECO:0000256" key="8">
    <source>
        <dbReference type="ARBA" id="ARBA00048679"/>
    </source>
</evidence>
<dbReference type="SMART" id="SM00220">
    <property type="entry name" value="S_TKc"/>
    <property type="match status" value="1"/>
</dbReference>
<dbReference type="GO" id="GO:0005524">
    <property type="term" value="F:ATP binding"/>
    <property type="evidence" value="ECO:0007669"/>
    <property type="project" value="UniProtKB-UniRule"/>
</dbReference>
<keyword evidence="12" id="KW-0675">Receptor</keyword>
<dbReference type="PROSITE" id="PS00107">
    <property type="entry name" value="PROTEIN_KINASE_ATP"/>
    <property type="match status" value="1"/>
</dbReference>
<dbReference type="PANTHER" id="PTHR27002">
    <property type="entry name" value="RECEPTOR-LIKE SERINE/THREONINE-PROTEIN KINASE SD1-8"/>
    <property type="match status" value="1"/>
</dbReference>
<dbReference type="InterPro" id="IPR017441">
    <property type="entry name" value="Protein_kinase_ATP_BS"/>
</dbReference>
<feature type="non-terminal residue" evidence="12">
    <location>
        <position position="1"/>
    </location>
</feature>
<dbReference type="InterPro" id="IPR008271">
    <property type="entry name" value="Ser/Thr_kinase_AS"/>
</dbReference>
<evidence type="ECO:0000256" key="4">
    <source>
        <dbReference type="ARBA" id="ARBA00022741"/>
    </source>
</evidence>
<dbReference type="FunFam" id="1.10.510.10:FF:001023">
    <property type="entry name" value="Os07g0541700 protein"/>
    <property type="match status" value="1"/>
</dbReference>
<keyword evidence="5 12" id="KW-0418">Kinase</keyword>